<gene>
    <name evidence="3" type="primary">hrpD5</name>
    <name evidence="3" type="ORF">ABXL37_23710</name>
</gene>
<evidence type="ECO:0000313" key="3">
    <source>
        <dbReference type="EMBL" id="MET1477265.1"/>
    </source>
</evidence>
<evidence type="ECO:0000256" key="1">
    <source>
        <dbReference type="SAM" id="MobiDB-lite"/>
    </source>
</evidence>
<reference evidence="3 4" key="1">
    <citation type="submission" date="2024-06" db="EMBL/GenBank/DDBJ databases">
        <title>Burkholderia sola in Mexico.</title>
        <authorList>
            <person name="Estrada P."/>
        </authorList>
    </citation>
    <scope>NUCLEOTIDE SEQUENCE [LARGE SCALE GENOMIC DNA]</scope>
    <source>
        <strain evidence="3 4">CpTa8-5</strain>
    </source>
</reference>
<dbReference type="NCBIfam" id="NF041525">
    <property type="entry name" value="HrpD5"/>
    <property type="match status" value="1"/>
</dbReference>
<keyword evidence="2" id="KW-1133">Transmembrane helix</keyword>
<sequence length="345" mass="36258">MKALRVLTGTHAGAQVRLTSGTYRIGAAEHADVCISDWTVEDIELCVGEDGVARIRSANGDEVLVADFVAVPFGDVVFCVGPDGEAWPRDLDLLAGLWKTAEPPADTATAADADSGAPDRDPAHADEPGAGRAPTASPQVRWRTAVLALACTAAIGGIAVAGVMFAGTQSSEAASVRFDADAIARQLQEALHREGLGDLQAMARKDSVAVRGIVTSSDESAKAQRIMDSLARGKVRREYDVAQQDVDNIQQSLAGTGAAVSYQGHGIFRVSGNVQSMTTFRTLIAGIRADLGDNVKRVDVDVKEAQALTPDVEYTSVIATGGLRYIETPDGTKHLFASSRDEANN</sequence>
<keyword evidence="2" id="KW-0812">Transmembrane</keyword>
<proteinExistence type="predicted"/>
<evidence type="ECO:0000313" key="4">
    <source>
        <dbReference type="Proteomes" id="UP001548587"/>
    </source>
</evidence>
<dbReference type="Proteomes" id="UP001548587">
    <property type="component" value="Unassembled WGS sequence"/>
</dbReference>
<comment type="caution">
    <text evidence="3">The sequence shown here is derived from an EMBL/GenBank/DDBJ whole genome shotgun (WGS) entry which is preliminary data.</text>
</comment>
<feature type="transmembrane region" description="Helical" evidence="2">
    <location>
        <begin position="145"/>
        <end position="167"/>
    </location>
</feature>
<keyword evidence="2" id="KW-0472">Membrane</keyword>
<organism evidence="3 4">
    <name type="scientific">Burkholderia sola</name>
    <dbReference type="NCBI Taxonomy" id="2843302"/>
    <lineage>
        <taxon>Bacteria</taxon>
        <taxon>Pseudomonadati</taxon>
        <taxon>Pseudomonadota</taxon>
        <taxon>Betaproteobacteria</taxon>
        <taxon>Burkholderiales</taxon>
        <taxon>Burkholderiaceae</taxon>
        <taxon>Burkholderia</taxon>
        <taxon>Burkholderia cepacia complex</taxon>
    </lineage>
</organism>
<keyword evidence="4" id="KW-1185">Reference proteome</keyword>
<dbReference type="InterPro" id="IPR048200">
    <property type="entry name" value="HrpD5-like"/>
</dbReference>
<name>A0ABV2CDY1_9BURK</name>
<accession>A0ABV2CDY1</accession>
<feature type="compositionally biased region" description="Low complexity" evidence="1">
    <location>
        <begin position="104"/>
        <end position="116"/>
    </location>
</feature>
<feature type="compositionally biased region" description="Basic and acidic residues" evidence="1">
    <location>
        <begin position="117"/>
        <end position="129"/>
    </location>
</feature>
<feature type="region of interest" description="Disordered" evidence="1">
    <location>
        <begin position="104"/>
        <end position="137"/>
    </location>
</feature>
<dbReference type="RefSeq" id="WP_209927251.1">
    <property type="nucleotide sequence ID" value="NZ_JBEWCH010000017.1"/>
</dbReference>
<dbReference type="EMBL" id="JBEWCH010000017">
    <property type="protein sequence ID" value="MET1477265.1"/>
    <property type="molecule type" value="Genomic_DNA"/>
</dbReference>
<protein>
    <submittedName>
        <fullName evidence="3">HrpD5 family protein</fullName>
    </submittedName>
</protein>
<evidence type="ECO:0000256" key="2">
    <source>
        <dbReference type="SAM" id="Phobius"/>
    </source>
</evidence>